<keyword evidence="3" id="KW-1185">Reference proteome</keyword>
<evidence type="ECO:0000313" key="2">
    <source>
        <dbReference type="EMBL" id="GBN96555.1"/>
    </source>
</evidence>
<reference evidence="2 3" key="1">
    <citation type="journal article" date="2019" name="Sci. Rep.">
        <title>Orb-weaving spider Araneus ventricosus genome elucidates the spidroin gene catalogue.</title>
        <authorList>
            <person name="Kono N."/>
            <person name="Nakamura H."/>
            <person name="Ohtoshi R."/>
            <person name="Moran D.A.P."/>
            <person name="Shinohara A."/>
            <person name="Yoshida Y."/>
            <person name="Fujiwara M."/>
            <person name="Mori M."/>
            <person name="Tomita M."/>
            <person name="Arakawa K."/>
        </authorList>
    </citation>
    <scope>NUCLEOTIDE SEQUENCE [LARGE SCALE GENOMIC DNA]</scope>
</reference>
<name>A0A4Y2TBT3_ARAVE</name>
<protein>
    <submittedName>
        <fullName evidence="2">Uncharacterized protein</fullName>
    </submittedName>
</protein>
<evidence type="ECO:0000256" key="1">
    <source>
        <dbReference type="SAM" id="MobiDB-lite"/>
    </source>
</evidence>
<dbReference type="AlphaFoldDB" id="A0A4Y2TBT3"/>
<proteinExistence type="predicted"/>
<organism evidence="2 3">
    <name type="scientific">Araneus ventricosus</name>
    <name type="common">Orbweaver spider</name>
    <name type="synonym">Epeira ventricosa</name>
    <dbReference type="NCBI Taxonomy" id="182803"/>
    <lineage>
        <taxon>Eukaryota</taxon>
        <taxon>Metazoa</taxon>
        <taxon>Ecdysozoa</taxon>
        <taxon>Arthropoda</taxon>
        <taxon>Chelicerata</taxon>
        <taxon>Arachnida</taxon>
        <taxon>Araneae</taxon>
        <taxon>Araneomorphae</taxon>
        <taxon>Entelegynae</taxon>
        <taxon>Araneoidea</taxon>
        <taxon>Araneidae</taxon>
        <taxon>Araneus</taxon>
    </lineage>
</organism>
<dbReference type="Proteomes" id="UP000499080">
    <property type="component" value="Unassembled WGS sequence"/>
</dbReference>
<sequence length="85" mass="9442">MERRAPNECEKILESATLSVKSEMMYLDEAYFSNFERLSSLTTPGTLFFSPAPTKDGKLSHELPADAAAPDQMPSKTPDESTRPM</sequence>
<feature type="compositionally biased region" description="Basic and acidic residues" evidence="1">
    <location>
        <begin position="55"/>
        <end position="64"/>
    </location>
</feature>
<dbReference type="EMBL" id="BGPR01026658">
    <property type="protein sequence ID" value="GBN96555.1"/>
    <property type="molecule type" value="Genomic_DNA"/>
</dbReference>
<accession>A0A4Y2TBT3</accession>
<feature type="region of interest" description="Disordered" evidence="1">
    <location>
        <begin position="49"/>
        <end position="85"/>
    </location>
</feature>
<gene>
    <name evidence="2" type="ORF">AVEN_99493_1</name>
</gene>
<comment type="caution">
    <text evidence="2">The sequence shown here is derived from an EMBL/GenBank/DDBJ whole genome shotgun (WGS) entry which is preliminary data.</text>
</comment>
<evidence type="ECO:0000313" key="3">
    <source>
        <dbReference type="Proteomes" id="UP000499080"/>
    </source>
</evidence>